<protein>
    <submittedName>
        <fullName evidence="2">Uncharacterized protein</fullName>
    </submittedName>
</protein>
<dbReference type="EMBL" id="FXTU01000006">
    <property type="protein sequence ID" value="SMP29123.1"/>
    <property type="molecule type" value="Genomic_DNA"/>
</dbReference>
<accession>A0AA45WR23</accession>
<dbReference type="Proteomes" id="UP001157946">
    <property type="component" value="Unassembled WGS sequence"/>
</dbReference>
<evidence type="ECO:0000256" key="1">
    <source>
        <dbReference type="SAM" id="MobiDB-lite"/>
    </source>
</evidence>
<gene>
    <name evidence="2" type="ORF">SAMN06265361_106150</name>
</gene>
<name>A0AA45WR23_9BACL</name>
<organism evidence="2 3">
    <name type="scientific">Laceyella tengchongensis</name>
    <dbReference type="NCBI Taxonomy" id="574699"/>
    <lineage>
        <taxon>Bacteria</taxon>
        <taxon>Bacillati</taxon>
        <taxon>Bacillota</taxon>
        <taxon>Bacilli</taxon>
        <taxon>Bacillales</taxon>
        <taxon>Thermoactinomycetaceae</taxon>
        <taxon>Laceyella</taxon>
    </lineage>
</organism>
<dbReference type="RefSeq" id="WP_284724516.1">
    <property type="nucleotide sequence ID" value="NZ_FXTU01000006.1"/>
</dbReference>
<keyword evidence="3" id="KW-1185">Reference proteome</keyword>
<feature type="region of interest" description="Disordered" evidence="1">
    <location>
        <begin position="1"/>
        <end position="47"/>
    </location>
</feature>
<reference evidence="2" key="1">
    <citation type="submission" date="2017-05" db="EMBL/GenBank/DDBJ databases">
        <authorList>
            <person name="Varghese N."/>
            <person name="Submissions S."/>
        </authorList>
    </citation>
    <scope>NUCLEOTIDE SEQUENCE</scope>
    <source>
        <strain evidence="2">DSM 45262</strain>
    </source>
</reference>
<proteinExistence type="predicted"/>
<evidence type="ECO:0000313" key="3">
    <source>
        <dbReference type="Proteomes" id="UP001157946"/>
    </source>
</evidence>
<sequence length="47" mass="5435">MRHQTDERSLEQQQKERKNRHSSPEQPSVEPTHAGNKKLTGPDRPST</sequence>
<evidence type="ECO:0000313" key="2">
    <source>
        <dbReference type="EMBL" id="SMP29123.1"/>
    </source>
</evidence>
<comment type="caution">
    <text evidence="2">The sequence shown here is derived from an EMBL/GenBank/DDBJ whole genome shotgun (WGS) entry which is preliminary data.</text>
</comment>
<dbReference type="AlphaFoldDB" id="A0AA45WR23"/>
<feature type="compositionally biased region" description="Basic and acidic residues" evidence="1">
    <location>
        <begin position="1"/>
        <end position="16"/>
    </location>
</feature>